<name>A0A2S9Y490_9BACT</name>
<feature type="region of interest" description="Disordered" evidence="2">
    <location>
        <begin position="656"/>
        <end position="741"/>
    </location>
</feature>
<dbReference type="InterPro" id="IPR017441">
    <property type="entry name" value="Protein_kinase_ATP_BS"/>
</dbReference>
<evidence type="ECO:0000259" key="4">
    <source>
        <dbReference type="PROSITE" id="PS50011"/>
    </source>
</evidence>
<feature type="compositionally biased region" description="Low complexity" evidence="2">
    <location>
        <begin position="585"/>
        <end position="597"/>
    </location>
</feature>
<dbReference type="Gene3D" id="1.10.510.10">
    <property type="entry name" value="Transferase(Phosphotransferase) domain 1"/>
    <property type="match status" value="1"/>
</dbReference>
<feature type="region of interest" description="Disordered" evidence="2">
    <location>
        <begin position="521"/>
        <end position="623"/>
    </location>
</feature>
<evidence type="ECO:0000256" key="3">
    <source>
        <dbReference type="SAM" id="Phobius"/>
    </source>
</evidence>
<reference evidence="5 6" key="1">
    <citation type="submission" date="2018-03" db="EMBL/GenBank/DDBJ databases">
        <title>Draft Genome Sequences of the Obligatory Marine Myxobacteria Enhygromyxa salina SWB007.</title>
        <authorList>
            <person name="Poehlein A."/>
            <person name="Moghaddam J.A."/>
            <person name="Harms H."/>
            <person name="Alanjari M."/>
            <person name="Koenig G.M."/>
            <person name="Daniel R."/>
            <person name="Schaeberle T.F."/>
        </authorList>
    </citation>
    <scope>NUCLEOTIDE SEQUENCE [LARGE SCALE GENOMIC DNA]</scope>
    <source>
        <strain evidence="5 6">SWB007</strain>
    </source>
</reference>
<dbReference type="GO" id="GO:0004674">
    <property type="term" value="F:protein serine/threonine kinase activity"/>
    <property type="evidence" value="ECO:0007669"/>
    <property type="project" value="UniProtKB-EC"/>
</dbReference>
<dbReference type="GO" id="GO:0005524">
    <property type="term" value="F:ATP binding"/>
    <property type="evidence" value="ECO:0007669"/>
    <property type="project" value="UniProtKB-UniRule"/>
</dbReference>
<keyword evidence="1" id="KW-0067">ATP-binding</keyword>
<dbReference type="RefSeq" id="WP_106092995.1">
    <property type="nucleotide sequence ID" value="NZ_PVNL01000119.1"/>
</dbReference>
<dbReference type="PANTHER" id="PTHR44329">
    <property type="entry name" value="SERINE/THREONINE-PROTEIN KINASE TNNI3K-RELATED"/>
    <property type="match status" value="1"/>
</dbReference>
<dbReference type="CDD" id="cd14014">
    <property type="entry name" value="STKc_PknB_like"/>
    <property type="match status" value="1"/>
</dbReference>
<evidence type="ECO:0000313" key="5">
    <source>
        <dbReference type="EMBL" id="PRP99916.1"/>
    </source>
</evidence>
<sequence length="810" mass="87024">MKAAEPVAPSRGEVVGEGRFELLSNLGEGGTSVVYRAHDCVEGIEVALKLLLPRYVGRPEREQRLINEAEYLRRLRGHPHIVEFVGAGRLEDRGRWPWLATEVLAGDTLDLVFVRGTLEIPRIIEIATQVADGLLACHAAGVVHRDATPSNLFMLDGPAGGVKLFDFSHAADLCAPQLAVGASGRLTGVHDVPGTLGYMGPEQVRQGPADPSMDVFGFGVLLFELVTRQNPYAHIHDRGAYIQGQREGKLEAPRLHAWAYGAPEELAELVHDCTKRVGAERPSMEEIIARLRSIRAAIGTSPTPAPDSVAVEAPEATVEMELRQAPTPVPGVPVKMGVWAPPGSRGDSSDAPDTTEKIDLRPAPAQVPDATVEMTPRPAVPLVPDATVKMTPRPAAPRVPDATVKMTPRPAAPRVPDATVKMTPRPAPMLVPDATVKMTPRPAVPLVPDATVEMKPKQAVPRVPDATVEMTPRPAPELDLDATVKMELRPAPELDPDATVKMELRPVPETTLKIEQAGLRTQQTQASIGAWGPPPTQVEVAEPPTTEPAPSPVAKAQHTEAPDQDQDDETATARLAFARPPQHRPTLVPVLAAEPVVEPAPPDTAQHAAEDPAEVEPDAPPLDNGRARIWWVALALLLLGGIGFVGWQRFQDPTNDVPVAAPPEPVKRDEPAVETVPELVPELAPPKPDVEPKPKPKPKPEVEPKPEVDPDPEPKPQPDQQPKPESDACGGTADQARKALADRDWRRALSLSANRKCWSSQAERAALRVAAFSELGEWSKCVEAGSGSTDPNVRAKVDGCRMFAPPETSP</sequence>
<feature type="compositionally biased region" description="Basic and acidic residues" evidence="2">
    <location>
        <begin position="688"/>
        <end position="726"/>
    </location>
</feature>
<organism evidence="5 6">
    <name type="scientific">Enhygromyxa salina</name>
    <dbReference type="NCBI Taxonomy" id="215803"/>
    <lineage>
        <taxon>Bacteria</taxon>
        <taxon>Pseudomonadati</taxon>
        <taxon>Myxococcota</taxon>
        <taxon>Polyangia</taxon>
        <taxon>Nannocystales</taxon>
        <taxon>Nannocystaceae</taxon>
        <taxon>Enhygromyxa</taxon>
    </lineage>
</organism>
<dbReference type="InterPro" id="IPR011009">
    <property type="entry name" value="Kinase-like_dom_sf"/>
</dbReference>
<evidence type="ECO:0000256" key="1">
    <source>
        <dbReference type="PROSITE-ProRule" id="PRU10141"/>
    </source>
</evidence>
<keyword evidence="3" id="KW-1133">Transmembrane helix</keyword>
<gene>
    <name evidence="5" type="primary">pknL_7</name>
    <name evidence="5" type="ORF">ENSA7_61330</name>
</gene>
<dbReference type="AlphaFoldDB" id="A0A2S9Y490"/>
<evidence type="ECO:0000313" key="6">
    <source>
        <dbReference type="Proteomes" id="UP000238823"/>
    </source>
</evidence>
<comment type="caution">
    <text evidence="5">The sequence shown here is derived from an EMBL/GenBank/DDBJ whole genome shotgun (WGS) entry which is preliminary data.</text>
</comment>
<keyword evidence="3" id="KW-0812">Transmembrane</keyword>
<dbReference type="OrthoDB" id="5451015at2"/>
<accession>A0A2S9Y490</accession>
<dbReference type="SUPFAM" id="SSF56112">
    <property type="entry name" value="Protein kinase-like (PK-like)"/>
    <property type="match status" value="1"/>
</dbReference>
<evidence type="ECO:0000256" key="2">
    <source>
        <dbReference type="SAM" id="MobiDB-lite"/>
    </source>
</evidence>
<proteinExistence type="predicted"/>
<feature type="domain" description="Protein kinase" evidence="4">
    <location>
        <begin position="20"/>
        <end position="298"/>
    </location>
</feature>
<feature type="binding site" evidence="1">
    <location>
        <position position="49"/>
    </location>
    <ligand>
        <name>ATP</name>
        <dbReference type="ChEBI" id="CHEBI:30616"/>
    </ligand>
</feature>
<keyword evidence="5" id="KW-0418">Kinase</keyword>
<protein>
    <submittedName>
        <fullName evidence="5">Serine/threonine-protein kinase PknL</fullName>
        <ecNumber evidence="5">2.7.11.1</ecNumber>
    </submittedName>
</protein>
<keyword evidence="3" id="KW-0472">Membrane</keyword>
<dbReference type="Proteomes" id="UP000238823">
    <property type="component" value="Unassembled WGS sequence"/>
</dbReference>
<dbReference type="EMBL" id="PVNL01000119">
    <property type="protein sequence ID" value="PRP99916.1"/>
    <property type="molecule type" value="Genomic_DNA"/>
</dbReference>
<feature type="region of interest" description="Disordered" evidence="2">
    <location>
        <begin position="390"/>
        <end position="426"/>
    </location>
</feature>
<keyword evidence="1" id="KW-0547">Nucleotide-binding</keyword>
<dbReference type="PROSITE" id="PS00107">
    <property type="entry name" value="PROTEIN_KINASE_ATP"/>
    <property type="match status" value="1"/>
</dbReference>
<dbReference type="PROSITE" id="PS50011">
    <property type="entry name" value="PROTEIN_KINASE_DOM"/>
    <property type="match status" value="1"/>
</dbReference>
<dbReference type="EC" id="2.7.11.1" evidence="5"/>
<keyword evidence="5" id="KW-0808">Transferase</keyword>
<feature type="transmembrane region" description="Helical" evidence="3">
    <location>
        <begin position="629"/>
        <end position="647"/>
    </location>
</feature>
<dbReference type="Gene3D" id="3.30.200.20">
    <property type="entry name" value="Phosphorylase Kinase, domain 1"/>
    <property type="match status" value="1"/>
</dbReference>
<dbReference type="InterPro" id="IPR051681">
    <property type="entry name" value="Ser/Thr_Kinases-Pseudokinases"/>
</dbReference>
<dbReference type="InterPro" id="IPR000719">
    <property type="entry name" value="Prot_kinase_dom"/>
</dbReference>
<dbReference type="Pfam" id="PF00069">
    <property type="entry name" value="Pkinase"/>
    <property type="match status" value="1"/>
</dbReference>